<feature type="transmembrane region" description="Helical" evidence="12">
    <location>
        <begin position="16"/>
        <end position="37"/>
    </location>
</feature>
<evidence type="ECO:0000256" key="6">
    <source>
        <dbReference type="ARBA" id="ARBA00022597"/>
    </source>
</evidence>
<evidence type="ECO:0000313" key="15">
    <source>
        <dbReference type="Proteomes" id="UP001445335"/>
    </source>
</evidence>
<dbReference type="EMBL" id="JALJOU010000045">
    <property type="protein sequence ID" value="KAK9831525.1"/>
    <property type="molecule type" value="Genomic_DNA"/>
</dbReference>
<comment type="function">
    <text evidence="12">Mediates both low-affinity uptake and efflux of sugar across the membrane.</text>
</comment>
<keyword evidence="10" id="KW-0333">Golgi apparatus</keyword>
<evidence type="ECO:0000313" key="14">
    <source>
        <dbReference type="EMBL" id="KAK9831525.1"/>
    </source>
</evidence>
<dbReference type="InterPro" id="IPR004316">
    <property type="entry name" value="SWEET_rpt"/>
</dbReference>
<evidence type="ECO:0000256" key="5">
    <source>
        <dbReference type="ARBA" id="ARBA00022475"/>
    </source>
</evidence>
<keyword evidence="8" id="KW-0677">Repeat</keyword>
<feature type="region of interest" description="Disordered" evidence="13">
    <location>
        <begin position="254"/>
        <end position="278"/>
    </location>
</feature>
<sequence length="278" mass="29593">MRAILRTRRTLNLGELNSLVFPVIVANCGGWVAYGIVRLDPFVFAPNALGVLLGLFYSLSALCFADKQAQDRIVQAFFFFTTLLLLAAGVTTFGHFSLANNVFIWGIVSNFISLTYYTAPLSTIAKVFHTRSAASLHAPICAMNMVNGVLWTAYGFATAQPFLFVPNAIGAALALFQVALCCIFRSKVHGPPGGGDAEAPTAHNPASRPYPAPGAATDDYMASTNSVDGLLPPRTVLSAPVNFAELSHMPIAEAAPAKRRSRGAHARASFDEGATVPM</sequence>
<protein>
    <recommendedName>
        <fullName evidence="12">Bidirectional sugar transporter SWEET</fullName>
    </recommendedName>
</protein>
<evidence type="ECO:0000256" key="13">
    <source>
        <dbReference type="SAM" id="MobiDB-lite"/>
    </source>
</evidence>
<dbReference type="InterPro" id="IPR047664">
    <property type="entry name" value="SWEET"/>
</dbReference>
<evidence type="ECO:0000256" key="7">
    <source>
        <dbReference type="ARBA" id="ARBA00022692"/>
    </source>
</evidence>
<dbReference type="Pfam" id="PF03083">
    <property type="entry name" value="MtN3_slv"/>
    <property type="match status" value="2"/>
</dbReference>
<comment type="caution">
    <text evidence="12">Lacks conserved residue(s) required for the propagation of feature annotation.</text>
</comment>
<evidence type="ECO:0000256" key="12">
    <source>
        <dbReference type="RuleBase" id="RU910715"/>
    </source>
</evidence>
<reference evidence="14 15" key="1">
    <citation type="journal article" date="2024" name="Nat. Commun.">
        <title>Phylogenomics reveals the evolutionary origins of lichenization in chlorophyte algae.</title>
        <authorList>
            <person name="Puginier C."/>
            <person name="Libourel C."/>
            <person name="Otte J."/>
            <person name="Skaloud P."/>
            <person name="Haon M."/>
            <person name="Grisel S."/>
            <person name="Petersen M."/>
            <person name="Berrin J.G."/>
            <person name="Delaux P.M."/>
            <person name="Dal Grande F."/>
            <person name="Keller J."/>
        </authorList>
    </citation>
    <scope>NUCLEOTIDE SEQUENCE [LARGE SCALE GENOMIC DNA]</scope>
    <source>
        <strain evidence="14 15">SAG 245.80</strain>
    </source>
</reference>
<keyword evidence="7 12" id="KW-0812">Transmembrane</keyword>
<gene>
    <name evidence="14" type="ORF">WJX81_005913</name>
</gene>
<evidence type="ECO:0000256" key="9">
    <source>
        <dbReference type="ARBA" id="ARBA00022989"/>
    </source>
</evidence>
<keyword evidence="9 12" id="KW-1133">Transmembrane helix</keyword>
<keyword evidence="5" id="KW-1003">Cell membrane</keyword>
<dbReference type="GO" id="GO:0005886">
    <property type="term" value="C:plasma membrane"/>
    <property type="evidence" value="ECO:0007669"/>
    <property type="project" value="UniProtKB-SubCell"/>
</dbReference>
<feature type="transmembrane region" description="Helical" evidence="12">
    <location>
        <begin position="43"/>
        <end position="64"/>
    </location>
</feature>
<dbReference type="PANTHER" id="PTHR10791">
    <property type="entry name" value="RAG1-ACTIVATING PROTEIN 1"/>
    <property type="match status" value="1"/>
</dbReference>
<comment type="similarity">
    <text evidence="3 12">Belongs to the SWEET sugar transporter family.</text>
</comment>
<feature type="transmembrane region" description="Helical" evidence="12">
    <location>
        <begin position="102"/>
        <end position="124"/>
    </location>
</feature>
<evidence type="ECO:0000256" key="4">
    <source>
        <dbReference type="ARBA" id="ARBA00022448"/>
    </source>
</evidence>
<feature type="transmembrane region" description="Helical" evidence="12">
    <location>
        <begin position="76"/>
        <end position="96"/>
    </location>
</feature>
<evidence type="ECO:0000256" key="1">
    <source>
        <dbReference type="ARBA" id="ARBA00004651"/>
    </source>
</evidence>
<keyword evidence="15" id="KW-1185">Reference proteome</keyword>
<evidence type="ECO:0000256" key="11">
    <source>
        <dbReference type="ARBA" id="ARBA00023136"/>
    </source>
</evidence>
<feature type="transmembrane region" description="Helical" evidence="12">
    <location>
        <begin position="136"/>
        <end position="157"/>
    </location>
</feature>
<keyword evidence="11 12" id="KW-0472">Membrane</keyword>
<evidence type="ECO:0000256" key="8">
    <source>
        <dbReference type="ARBA" id="ARBA00022737"/>
    </source>
</evidence>
<keyword evidence="6 12" id="KW-0762">Sugar transport</keyword>
<evidence type="ECO:0000256" key="3">
    <source>
        <dbReference type="ARBA" id="ARBA00007809"/>
    </source>
</evidence>
<dbReference type="AlphaFoldDB" id="A0AAW1RBT1"/>
<evidence type="ECO:0000256" key="2">
    <source>
        <dbReference type="ARBA" id="ARBA00004653"/>
    </source>
</evidence>
<dbReference type="PANTHER" id="PTHR10791:SF224">
    <property type="entry name" value="SUGAR TRANSPORTER SWEET"/>
    <property type="match status" value="1"/>
</dbReference>
<evidence type="ECO:0000256" key="10">
    <source>
        <dbReference type="ARBA" id="ARBA00023034"/>
    </source>
</evidence>
<dbReference type="Proteomes" id="UP001445335">
    <property type="component" value="Unassembled WGS sequence"/>
</dbReference>
<comment type="subcellular location">
    <subcellularLocation>
        <location evidence="1">Cell membrane</location>
        <topology evidence="1">Multi-pass membrane protein</topology>
    </subcellularLocation>
    <subcellularLocation>
        <location evidence="2">Golgi apparatus membrane</location>
        <topology evidence="2">Multi-pass membrane protein</topology>
    </subcellularLocation>
</comment>
<accession>A0AAW1RBT1</accession>
<dbReference type="Gene3D" id="1.20.1280.290">
    <property type="match status" value="2"/>
</dbReference>
<proteinExistence type="inferred from homology"/>
<comment type="caution">
    <text evidence="14">The sequence shown here is derived from an EMBL/GenBank/DDBJ whole genome shotgun (WGS) entry which is preliminary data.</text>
</comment>
<dbReference type="FunFam" id="1.20.1280.290:FF:000004">
    <property type="entry name" value="Sugar transporter SWEET"/>
    <property type="match status" value="1"/>
</dbReference>
<organism evidence="14 15">
    <name type="scientific">Elliptochloris bilobata</name>
    <dbReference type="NCBI Taxonomy" id="381761"/>
    <lineage>
        <taxon>Eukaryota</taxon>
        <taxon>Viridiplantae</taxon>
        <taxon>Chlorophyta</taxon>
        <taxon>core chlorophytes</taxon>
        <taxon>Trebouxiophyceae</taxon>
        <taxon>Trebouxiophyceae incertae sedis</taxon>
        <taxon>Elliptochloris clade</taxon>
        <taxon>Elliptochloris</taxon>
    </lineage>
</organism>
<dbReference type="GO" id="GO:0000139">
    <property type="term" value="C:Golgi membrane"/>
    <property type="evidence" value="ECO:0007669"/>
    <property type="project" value="UniProtKB-SubCell"/>
</dbReference>
<feature type="transmembrane region" description="Helical" evidence="12">
    <location>
        <begin position="163"/>
        <end position="184"/>
    </location>
</feature>
<feature type="region of interest" description="Disordered" evidence="13">
    <location>
        <begin position="193"/>
        <end position="215"/>
    </location>
</feature>
<name>A0AAW1RBT1_9CHLO</name>
<keyword evidence="4 12" id="KW-0813">Transport</keyword>
<dbReference type="GO" id="GO:0051119">
    <property type="term" value="F:sugar transmembrane transporter activity"/>
    <property type="evidence" value="ECO:0007669"/>
    <property type="project" value="InterPro"/>
</dbReference>